<sequence>MGVGSGPAAAAGEIEAWSVSHFRSATYNIRNSNQPHRWEEIAGLVARNDVVALQEVRDDPYRGDANGANGFEDERVLGEWQSTQGRWVRLLSYTWTPPGGRQVFVYKLTNIRQQRAVALIVRAPIPTDDFFLVPEVADDVASKAMLGAIVPNAAGHEGIFFSAHALNGGGDVGDLVRTASGAANGRPWAVMGDFNTIPTWDNQLPPGARFVTSGNPTYHCGVGGQRRNEYDYMVTNDQGPLTATANPGTSNSPSDHCTVEFEPVPVCAAFGVRGADAPCVPPAPDAARSTGVSFVNRTGCDLTLEFHALSHGIWSAAPPELILREQGAAWASESSGLATGTEGTVRYVTQNCLEPSDGNRQIQLHWNNPFIGSNGYDENGSDFSTFRVERQGGAGNNATVIWTARQKPTAVVAMGDSYISGEAGRWAGNANTGNAGSAWGTDRAASGCNADESSCRPDLEEVYGHTSYDGGNRCDRSDVSEIAGAEIDGIPPERRFNLACSGATTDHVLRSGFKGERPQVEQLKDLARHYRVRTIVLSVGGNDLDFSGIVSGCAQRFLSGFGACRSGQDSAFRSKLTGVEDKVVETMNGIHSAMRSQGYDSRYYRLVAQSYAGPIARSADMRYPTESYERYTSGGCPFYDEDATWARDEVIPAISTMIRSAARRGDAFFLDVQDALAGHELCHKGAEQATAAHTLTSPLPAAKAEWVRWVPYLLLPWGSQGDQQEAVHPNAYGQKALSGCLTQASGQIGIGGREFRCTSTAGSAQPSVQTVEYDIRASANLHKENRRTGLGGDLPDWSKAGYRGGELLPLVVRLGNPRCAITPEELAEQYDVKSDDGQDDTAGIQKAIDYIRTSCTPYASRNNLSLIELPRGTVEVSKQVSVDASYLVIRGRGTTPGTGTKIVFRPDAATRYDTLYQGSRWDQDAMRYECPGKLGGSITGTGGWIWPGRALFRVQTREVSAKHQRMCGDISSIPENRRDLFEGSVNQHWESGVTLVENPATPGYAARQGDTTIPLSGSADMSAFKPGGYLWVGAANSVAFYDSQGIGVTGMSGEKENLHMRQQVFVISSVDSAARTVTIDKPLEFDVPVNSVSDGSPPIDNTIYPSKVTPLKMITDVGFENFTFTQQIDGLSAECAAPAPNCATHNYGNLAPEAAMHGIVFKWAANSWVRGTRGEMTGSHPVVTEVAKNLQIQDNYFDGAWNKGKGGNGYLRGSRVWDSLYAFNTTRNLRHFTFQWSASGNVVFANDFDSDLNLHGGWERRNLFDNNTVHVPYNHSSGSCTVNCGGEGGVGDKGTWWPIYWSAGYKASKWSGSSGPQNVFFNNDLTKQTVKNGPYQPYQSYSTRGRVYQFGSVEGSPQSFKPLDYGTGDPNPIPDWAGEENRDYTGGLGVDGSHRDGGDSLFVKTYRP</sequence>
<evidence type="ECO:0008006" key="7">
    <source>
        <dbReference type="Google" id="ProtNLM"/>
    </source>
</evidence>
<dbReference type="Gene3D" id="3.60.10.10">
    <property type="entry name" value="Endonuclease/exonuclease/phosphatase"/>
    <property type="match status" value="1"/>
</dbReference>
<evidence type="ECO:0000256" key="2">
    <source>
        <dbReference type="SAM" id="MobiDB-lite"/>
    </source>
</evidence>
<feature type="region of interest" description="Disordered" evidence="2">
    <location>
        <begin position="1358"/>
        <end position="1408"/>
    </location>
</feature>
<protein>
    <recommendedName>
        <fullName evidence="7">SGNH hydrolase-type esterase domain-containing protein</fullName>
    </recommendedName>
</protein>
<dbReference type="InterPro" id="IPR037460">
    <property type="entry name" value="SEST-like"/>
</dbReference>
<dbReference type="InterPro" id="IPR036514">
    <property type="entry name" value="SGNH_hydro_sf"/>
</dbReference>
<dbReference type="SUPFAM" id="SSF56219">
    <property type="entry name" value="DNase I-like"/>
    <property type="match status" value="1"/>
</dbReference>
<comment type="caution">
    <text evidence="5">The sequence shown here is derived from an EMBL/GenBank/DDBJ whole genome shotgun (WGS) entry which is preliminary data.</text>
</comment>
<dbReference type="Gene3D" id="2.60.270.50">
    <property type="match status" value="1"/>
</dbReference>
<evidence type="ECO:0000313" key="6">
    <source>
        <dbReference type="Proteomes" id="UP000632849"/>
    </source>
</evidence>
<reference evidence="5" key="2">
    <citation type="submission" date="2020-09" db="EMBL/GenBank/DDBJ databases">
        <authorList>
            <person name="Sun Q."/>
            <person name="Ohkuma M."/>
        </authorList>
    </citation>
    <scope>NUCLEOTIDE SEQUENCE</scope>
    <source>
        <strain evidence="5">JCM 4122</strain>
    </source>
</reference>
<keyword evidence="6" id="KW-1185">Reference proteome</keyword>
<dbReference type="Pfam" id="PF13472">
    <property type="entry name" value="Lipase_GDSL_2"/>
    <property type="match status" value="1"/>
</dbReference>
<evidence type="ECO:0000256" key="1">
    <source>
        <dbReference type="PIRSR" id="PIRSR637460-2"/>
    </source>
</evidence>
<dbReference type="InterPro" id="IPR036691">
    <property type="entry name" value="Endo/exonu/phosph_ase_sf"/>
</dbReference>
<dbReference type="Pfam" id="PF03372">
    <property type="entry name" value="Exo_endo_phos"/>
    <property type="match status" value="1"/>
</dbReference>
<dbReference type="Proteomes" id="UP000632849">
    <property type="component" value="Unassembled WGS sequence"/>
</dbReference>
<dbReference type="SUPFAM" id="SSF52266">
    <property type="entry name" value="SGNH hydrolase"/>
    <property type="match status" value="1"/>
</dbReference>
<dbReference type="Gene3D" id="3.40.50.1110">
    <property type="entry name" value="SGNH hydrolase"/>
    <property type="match status" value="1"/>
</dbReference>
<evidence type="ECO:0000259" key="3">
    <source>
        <dbReference type="Pfam" id="PF03372"/>
    </source>
</evidence>
<feature type="domain" description="Endonuclease/exonuclease/phosphatase" evidence="3">
    <location>
        <begin position="25"/>
        <end position="256"/>
    </location>
</feature>
<evidence type="ECO:0000259" key="4">
    <source>
        <dbReference type="Pfam" id="PF13472"/>
    </source>
</evidence>
<name>A0A919ET10_STRFL</name>
<dbReference type="PANTHER" id="PTHR37981:SF1">
    <property type="entry name" value="SGNH HYDROLASE-TYPE ESTERASE DOMAIN-CONTAINING PROTEIN"/>
    <property type="match status" value="1"/>
</dbReference>
<dbReference type="InterPro" id="IPR013830">
    <property type="entry name" value="SGNH_hydro"/>
</dbReference>
<reference evidence="5" key="1">
    <citation type="journal article" date="2014" name="Int. J. Syst. Evol. Microbiol.">
        <title>Complete genome sequence of Corynebacterium casei LMG S-19264T (=DSM 44701T), isolated from a smear-ripened cheese.</title>
        <authorList>
            <consortium name="US DOE Joint Genome Institute (JGI-PGF)"/>
            <person name="Walter F."/>
            <person name="Albersmeier A."/>
            <person name="Kalinowski J."/>
            <person name="Ruckert C."/>
        </authorList>
    </citation>
    <scope>NUCLEOTIDE SEQUENCE</scope>
    <source>
        <strain evidence="5">JCM 4122</strain>
    </source>
</reference>
<proteinExistence type="predicted"/>
<dbReference type="SUPFAM" id="SSF51126">
    <property type="entry name" value="Pectin lyase-like"/>
    <property type="match status" value="1"/>
</dbReference>
<dbReference type="GO" id="GO:0016788">
    <property type="term" value="F:hydrolase activity, acting on ester bonds"/>
    <property type="evidence" value="ECO:0007669"/>
    <property type="project" value="InterPro"/>
</dbReference>
<feature type="disulfide bond" evidence="1">
    <location>
        <begin position="553"/>
        <end position="564"/>
    </location>
</feature>
<gene>
    <name evidence="5" type="ORF">GCM10017667_70180</name>
</gene>
<evidence type="ECO:0000313" key="5">
    <source>
        <dbReference type="EMBL" id="GHG24441.1"/>
    </source>
</evidence>
<dbReference type="EMBL" id="BNBE01000004">
    <property type="protein sequence ID" value="GHG24441.1"/>
    <property type="molecule type" value="Genomic_DNA"/>
</dbReference>
<keyword evidence="1" id="KW-1015">Disulfide bond</keyword>
<dbReference type="InterPro" id="IPR005135">
    <property type="entry name" value="Endo/exonuclease/phosphatase"/>
</dbReference>
<dbReference type="InterPro" id="IPR011050">
    <property type="entry name" value="Pectin_lyase_fold/virulence"/>
</dbReference>
<dbReference type="PANTHER" id="PTHR37981">
    <property type="entry name" value="LIPASE 2"/>
    <property type="match status" value="1"/>
</dbReference>
<feature type="domain" description="SGNH hydrolase-type esterase" evidence="4">
    <location>
        <begin position="494"/>
        <end position="735"/>
    </location>
</feature>
<organism evidence="5 6">
    <name type="scientific">Streptomyces filamentosus</name>
    <name type="common">Streptomyces roseosporus</name>
    <dbReference type="NCBI Taxonomy" id="67294"/>
    <lineage>
        <taxon>Bacteria</taxon>
        <taxon>Bacillati</taxon>
        <taxon>Actinomycetota</taxon>
        <taxon>Actinomycetes</taxon>
        <taxon>Kitasatosporales</taxon>
        <taxon>Streptomycetaceae</taxon>
        <taxon>Streptomyces</taxon>
    </lineage>
</organism>
<accession>A0A919ET10</accession>
<dbReference type="GO" id="GO:0006629">
    <property type="term" value="P:lipid metabolic process"/>
    <property type="evidence" value="ECO:0007669"/>
    <property type="project" value="TreeGrafter"/>
</dbReference>